<dbReference type="Pfam" id="PF21247">
    <property type="entry name" value="Fic-like_C"/>
    <property type="match status" value="1"/>
</dbReference>
<gene>
    <name evidence="3" type="ordered locus">Cpha266_0634</name>
</gene>
<dbReference type="Proteomes" id="UP000008701">
    <property type="component" value="Chromosome"/>
</dbReference>
<dbReference type="InterPro" id="IPR038475">
    <property type="entry name" value="RecG_C_sf"/>
</dbReference>
<reference evidence="3 4" key="1">
    <citation type="submission" date="2006-12" db="EMBL/GenBank/DDBJ databases">
        <title>Complete sequence of Chlorobium phaeobacteroides DSM 266.</title>
        <authorList>
            <consortium name="US DOE Joint Genome Institute"/>
            <person name="Copeland A."/>
            <person name="Lucas S."/>
            <person name="Lapidus A."/>
            <person name="Barry K."/>
            <person name="Detter J.C."/>
            <person name="Glavina del Rio T."/>
            <person name="Hammon N."/>
            <person name="Israni S."/>
            <person name="Pitluck S."/>
            <person name="Goltsman E."/>
            <person name="Schmutz J."/>
            <person name="Larimer F."/>
            <person name="Land M."/>
            <person name="Hauser L."/>
            <person name="Mikhailova N."/>
            <person name="Li T."/>
            <person name="Overmann J."/>
            <person name="Bryant D.A."/>
            <person name="Richardson P."/>
        </authorList>
    </citation>
    <scope>NUCLEOTIDE SEQUENCE [LARGE SCALE GENOMIC DNA]</scope>
    <source>
        <strain evidence="3 4">DSM 266</strain>
    </source>
</reference>
<dbReference type="OrthoDB" id="593596at2"/>
<dbReference type="PANTHER" id="PTHR30595">
    <property type="entry name" value="GLPR-RELATED TRANSCRIPTIONAL REPRESSOR"/>
    <property type="match status" value="1"/>
</dbReference>
<dbReference type="RefSeq" id="WP_011744522.1">
    <property type="nucleotide sequence ID" value="NC_008639.1"/>
</dbReference>
<keyword evidence="4" id="KW-1185">Reference proteome</keyword>
<accession>A1BE62</accession>
<evidence type="ECO:0000259" key="2">
    <source>
        <dbReference type="Pfam" id="PF21247"/>
    </source>
</evidence>
<proteinExistence type="predicted"/>
<dbReference type="Pfam" id="PF13749">
    <property type="entry name" value="HATPase_c_4"/>
    <property type="match status" value="1"/>
</dbReference>
<evidence type="ECO:0000313" key="4">
    <source>
        <dbReference type="Proteomes" id="UP000008701"/>
    </source>
</evidence>
<feature type="domain" description="Filamentation induced by cAMP protein Fic-like C-terminal" evidence="2">
    <location>
        <begin position="430"/>
        <end position="490"/>
    </location>
</feature>
<dbReference type="STRING" id="290317.Cpha266_0634"/>
<organism evidence="3 4">
    <name type="scientific">Chlorobium phaeobacteroides (strain DSM 266 / SMG 266 / 2430)</name>
    <dbReference type="NCBI Taxonomy" id="290317"/>
    <lineage>
        <taxon>Bacteria</taxon>
        <taxon>Pseudomonadati</taxon>
        <taxon>Chlorobiota</taxon>
        <taxon>Chlorobiia</taxon>
        <taxon>Chlorobiales</taxon>
        <taxon>Chlorobiaceae</taxon>
        <taxon>Chlorobium/Pelodictyon group</taxon>
        <taxon>Chlorobium</taxon>
    </lineage>
</organism>
<dbReference type="KEGG" id="cph:Cpha266_0634"/>
<evidence type="ECO:0000259" key="1">
    <source>
        <dbReference type="Pfam" id="PF13271"/>
    </source>
</evidence>
<dbReference type="eggNOG" id="COG3177">
    <property type="taxonomic scope" value="Bacteria"/>
</dbReference>
<feature type="domain" description="DUF4062" evidence="1">
    <location>
        <begin position="8"/>
        <end position="94"/>
    </location>
</feature>
<dbReference type="PANTHER" id="PTHR30595:SF6">
    <property type="entry name" value="SCHLAFEN ALBA-2 DOMAIN-CONTAINING PROTEIN"/>
    <property type="match status" value="1"/>
</dbReference>
<dbReference type="Gene3D" id="3.30.565.60">
    <property type="match status" value="1"/>
</dbReference>
<dbReference type="InterPro" id="IPR049514">
    <property type="entry name" value="Fic-like_C"/>
</dbReference>
<dbReference type="InterPro" id="IPR025139">
    <property type="entry name" value="DUF4062"/>
</dbReference>
<evidence type="ECO:0000313" key="3">
    <source>
        <dbReference type="EMBL" id="ABL64689.1"/>
    </source>
</evidence>
<sequence length="502" mass="56067">MSTSRRYRIFVSSVQKELAEERQSLKTFILNDALLRQFFEVFLFEDIPASDRRPDNVYLEEVDRCDLYIGLFGDSYGSEGFNGLSPTEEEFDCATKAAKPRIIFVKSESASGRHPKMQALIRKAGDQLIRRRYASIPELTAGVYASLVEYLGRWGAITIGPFDASACRGAELTDISEEKVATFLDRAVHARGYAHGRGTPMHSALVHLNLLDHDRPSNAAILLFGAQPQRFLLSSEVKCLHFHGTQVRKPIPSYQVYKGDLFQLVDSSIDFVMGKLNRAVGTRALSNDAPVTYEIPRDAVAEAIVNAIAHRDYSSNASVQVMLFSDRLEVWNPGSLPPSLTIDSLRRPHASVPHNPLIAESLFLTRIVERAGSGILDMIELCAESGLQPPEFRQDAGSFIQTLWRPVQSGSTEESVTAQVGTKLALSQHQVEVLSNCFEDSELSKLMIIVGRSDRTKFRHQVLNPLITAGLIEMTIPDKPRSSLQKYRITEKGRTWLTEIKE</sequence>
<dbReference type="eggNOG" id="COG2865">
    <property type="taxonomic scope" value="Bacteria"/>
</dbReference>
<dbReference type="EMBL" id="CP000492">
    <property type="protein sequence ID" value="ABL64689.1"/>
    <property type="molecule type" value="Genomic_DNA"/>
</dbReference>
<dbReference type="AlphaFoldDB" id="A1BE62"/>
<dbReference type="Pfam" id="PF13271">
    <property type="entry name" value="DUF4062"/>
    <property type="match status" value="1"/>
</dbReference>
<name>A1BE62_CHLPD</name>
<dbReference type="HOGENOM" id="CLU_024970_3_2_10"/>
<protein>
    <submittedName>
        <fullName evidence="3">Putative transcriptional regulator</fullName>
    </submittedName>
</protein>